<feature type="signal peptide" evidence="1">
    <location>
        <begin position="1"/>
        <end position="28"/>
    </location>
</feature>
<dbReference type="STRING" id="1544413.Clow_00694"/>
<evidence type="ECO:0000256" key="1">
    <source>
        <dbReference type="SAM" id="SignalP"/>
    </source>
</evidence>
<dbReference type="PATRIC" id="fig|1544413.3.peg.701"/>
<dbReference type="EMBL" id="LKEV01000002">
    <property type="protein sequence ID" value="KQB86493.1"/>
    <property type="molecule type" value="Genomic_DNA"/>
</dbReference>
<organism evidence="3 4">
    <name type="scientific">Corynebacterium lowii</name>
    <dbReference type="NCBI Taxonomy" id="1544413"/>
    <lineage>
        <taxon>Bacteria</taxon>
        <taxon>Bacillati</taxon>
        <taxon>Actinomycetota</taxon>
        <taxon>Actinomycetes</taxon>
        <taxon>Mycobacteriales</taxon>
        <taxon>Corynebacteriaceae</taxon>
        <taxon>Corynebacterium</taxon>
    </lineage>
</organism>
<feature type="chain" id="PRO_5006188199" evidence="1">
    <location>
        <begin position="29"/>
        <end position="532"/>
    </location>
</feature>
<evidence type="ECO:0000259" key="2">
    <source>
        <dbReference type="Pfam" id="PF00496"/>
    </source>
</evidence>
<feature type="domain" description="Solute-binding protein family 5" evidence="2">
    <location>
        <begin position="92"/>
        <end position="372"/>
    </location>
</feature>
<sequence length="532" mass="56733">MRTSKRAATQILGGIAAAMMTWTIAACGAETQDAAPQAATTDYPAYLVSSPLATSNAGSTLGASTNAQVLSGRVYPGVYTPGPAGQMIPNTDLATAQVLPGENRQVVYTISEEAKFSDGVEITCTDFLLTYKAGQMSGLFGSHLPLMKQVQNLECTPGAKTFTVVFEKNMGGRWRNLFGPGEVLPAHSIARKAGMSQQQLTNALVNNDRPALVDLARVWHEGYNLDSFDSELQVSAGPYRIEKVGEQGEVVLARNESYYGDAAGIEHLTVWPSTADAQKINESAHIRVADVSNGNKQWVEEQEQNHPYDVYSQPGALTDTLALGDDGVFASQEARGQFAACVDQAAVAQASSAASGVEVPPTATYMVGATDPLRNQLADIADPHLGVDVTIAEALRGSTVRIGYMGPDQRKADMVEAIRRSCEPAGITVVDVSAEGGDMDSLVGTAAPGTEKMDAVLRAVDPVAEYGEMELENTEIPALRNAERQLWEEIPAIPLAAQPRTFAVDPAVDNVNVYTGLTGIGWNLDRWQINEE</sequence>
<dbReference type="Proteomes" id="UP000050488">
    <property type="component" value="Unassembled WGS sequence"/>
</dbReference>
<proteinExistence type="predicted"/>
<dbReference type="SUPFAM" id="SSF53850">
    <property type="entry name" value="Periplasmic binding protein-like II"/>
    <property type="match status" value="1"/>
</dbReference>
<keyword evidence="1" id="KW-0732">Signal</keyword>
<gene>
    <name evidence="3" type="ORF">Clow_00694</name>
</gene>
<dbReference type="InterPro" id="IPR039424">
    <property type="entry name" value="SBP_5"/>
</dbReference>
<protein>
    <submittedName>
        <fullName evidence="3">Extracellular solute-binding protein, family 5</fullName>
    </submittedName>
</protein>
<dbReference type="OrthoDB" id="7888869at2"/>
<reference evidence="3 4" key="1">
    <citation type="submission" date="2015-10" db="EMBL/GenBank/DDBJ databases">
        <title>Corynebacteirum lowii and Corynebacterium oculi species nova, derived from human clinical disease and and emended description of Corynebacterium mastiditis.</title>
        <authorList>
            <person name="Bernard K."/>
            <person name="Pacheco A.L."/>
            <person name="Mcdougall C."/>
            <person name="Burtx T."/>
            <person name="Weibe D."/>
            <person name="Tyler S."/>
            <person name="Olson A.B."/>
            <person name="Cnockaert M."/>
            <person name="Eguchi H."/>
            <person name="Kuwahara T."/>
            <person name="Nakayama-Imaohji H."/>
            <person name="Boudewijins M."/>
            <person name="Van Hoecke F."/>
            <person name="Bernier A.-M."/>
            <person name="Vandamme P."/>
        </authorList>
    </citation>
    <scope>NUCLEOTIDE SEQUENCE [LARGE SCALE GENOMIC DNA]</scope>
    <source>
        <strain evidence="3 4">NML 130206</strain>
    </source>
</reference>
<dbReference type="Gene3D" id="3.40.190.10">
    <property type="entry name" value="Periplasmic binding protein-like II"/>
    <property type="match status" value="1"/>
</dbReference>
<evidence type="ECO:0000313" key="3">
    <source>
        <dbReference type="EMBL" id="KQB86493.1"/>
    </source>
</evidence>
<keyword evidence="4" id="KW-1185">Reference proteome</keyword>
<dbReference type="GO" id="GO:1904680">
    <property type="term" value="F:peptide transmembrane transporter activity"/>
    <property type="evidence" value="ECO:0007669"/>
    <property type="project" value="TreeGrafter"/>
</dbReference>
<dbReference type="PANTHER" id="PTHR30290">
    <property type="entry name" value="PERIPLASMIC BINDING COMPONENT OF ABC TRANSPORTER"/>
    <property type="match status" value="1"/>
</dbReference>
<dbReference type="AlphaFoldDB" id="A0A0Q1AIH9"/>
<dbReference type="RefSeq" id="WP_055176376.1">
    <property type="nucleotide sequence ID" value="NZ_JAUSQY010000001.1"/>
</dbReference>
<comment type="caution">
    <text evidence="3">The sequence shown here is derived from an EMBL/GenBank/DDBJ whole genome shotgun (WGS) entry which is preliminary data.</text>
</comment>
<evidence type="ECO:0000313" key="4">
    <source>
        <dbReference type="Proteomes" id="UP000050488"/>
    </source>
</evidence>
<dbReference type="PANTHER" id="PTHR30290:SF65">
    <property type="entry name" value="MONOACYL PHOSPHATIDYLINOSITOL TETRAMANNOSIDE-BINDING PROTEIN LPQW-RELATED"/>
    <property type="match status" value="1"/>
</dbReference>
<dbReference type="GO" id="GO:0015833">
    <property type="term" value="P:peptide transport"/>
    <property type="evidence" value="ECO:0007669"/>
    <property type="project" value="TreeGrafter"/>
</dbReference>
<dbReference type="Pfam" id="PF00496">
    <property type="entry name" value="SBP_bac_5"/>
    <property type="match status" value="1"/>
</dbReference>
<dbReference type="PROSITE" id="PS51257">
    <property type="entry name" value="PROKAR_LIPOPROTEIN"/>
    <property type="match status" value="1"/>
</dbReference>
<dbReference type="InterPro" id="IPR000914">
    <property type="entry name" value="SBP_5_dom"/>
</dbReference>
<accession>A0A0Q1AIH9</accession>
<name>A0A0Q1AIH9_9CORY</name>